<sequence length="352" mass="38205">MSCLLFAATVLRLKAQQMFNPIESDELSGSWDDLIGRRAADERPLSSRNLIVPTNLGLTSRVTSRLTSQCIARCTPRASRAAAALPRPRRLRPRHSVYTRLSRSTAAASEYPCLRRLSPRHSARTRRLQSTCWPSPRLKRSPAALLCTTPPSTLPYTKSYVWLPTPLRKPRARLEQPVPAPSSLLALSQCRGCVEYEHRRAESESSPRRRPKTLATPHSFRTAAARAPCRAPDAARESAGRCARAAPASGVAPSAPSPTIGPVPPTSRPTDQDAVAVCPLTLRSGVRVLCVHAWRKSTTVIYTPTLDVCAGPAQRRRRHPMCPCCSAQAHGGLLAAPDVCARAARSNPSASA</sequence>
<comment type="caution">
    <text evidence="4">The sequence shown here is derived from an EMBL/GenBank/DDBJ whole genome shotgun (WGS) entry which is preliminary data.</text>
</comment>
<gene>
    <name evidence="4" type="ORF">B0H15DRAFT_1024637</name>
    <name evidence="3" type="ORF">B0H15DRAFT_974519</name>
</gene>
<keyword evidence="5" id="KW-1185">Reference proteome</keyword>
<feature type="region of interest" description="Disordered" evidence="1">
    <location>
        <begin position="240"/>
        <end position="270"/>
    </location>
</feature>
<evidence type="ECO:0000256" key="2">
    <source>
        <dbReference type="SAM" id="SignalP"/>
    </source>
</evidence>
<feature type="compositionally biased region" description="Pro residues" evidence="1">
    <location>
        <begin position="255"/>
        <end position="267"/>
    </location>
</feature>
<dbReference type="AlphaFoldDB" id="A0AAD6U229"/>
<evidence type="ECO:0000313" key="5">
    <source>
        <dbReference type="Proteomes" id="UP001222325"/>
    </source>
</evidence>
<organism evidence="4 5">
    <name type="scientific">Mycena belliarum</name>
    <dbReference type="NCBI Taxonomy" id="1033014"/>
    <lineage>
        <taxon>Eukaryota</taxon>
        <taxon>Fungi</taxon>
        <taxon>Dikarya</taxon>
        <taxon>Basidiomycota</taxon>
        <taxon>Agaricomycotina</taxon>
        <taxon>Agaricomycetes</taxon>
        <taxon>Agaricomycetidae</taxon>
        <taxon>Agaricales</taxon>
        <taxon>Marasmiineae</taxon>
        <taxon>Mycenaceae</taxon>
        <taxon>Mycena</taxon>
    </lineage>
</organism>
<proteinExistence type="predicted"/>
<keyword evidence="2" id="KW-0732">Signal</keyword>
<feature type="chain" id="PRO_5042441740" evidence="2">
    <location>
        <begin position="16"/>
        <end position="352"/>
    </location>
</feature>
<accession>A0AAD6U229</accession>
<protein>
    <submittedName>
        <fullName evidence="4">Uncharacterized protein</fullName>
    </submittedName>
</protein>
<reference evidence="4" key="1">
    <citation type="submission" date="2023-03" db="EMBL/GenBank/DDBJ databases">
        <title>Massive genome expansion in bonnet fungi (Mycena s.s.) driven by repeated elements and novel gene families across ecological guilds.</title>
        <authorList>
            <consortium name="Lawrence Berkeley National Laboratory"/>
            <person name="Harder C.B."/>
            <person name="Miyauchi S."/>
            <person name="Viragh M."/>
            <person name="Kuo A."/>
            <person name="Thoen E."/>
            <person name="Andreopoulos B."/>
            <person name="Lu D."/>
            <person name="Skrede I."/>
            <person name="Drula E."/>
            <person name="Henrissat B."/>
            <person name="Morin E."/>
            <person name="Kohler A."/>
            <person name="Barry K."/>
            <person name="LaButti K."/>
            <person name="Morin E."/>
            <person name="Salamov A."/>
            <person name="Lipzen A."/>
            <person name="Mereny Z."/>
            <person name="Hegedus B."/>
            <person name="Baldrian P."/>
            <person name="Stursova M."/>
            <person name="Weitz H."/>
            <person name="Taylor A."/>
            <person name="Grigoriev I.V."/>
            <person name="Nagy L.G."/>
            <person name="Martin F."/>
            <person name="Kauserud H."/>
        </authorList>
    </citation>
    <scope>NUCLEOTIDE SEQUENCE</scope>
    <source>
        <strain evidence="4">CBHHK173m</strain>
    </source>
</reference>
<feature type="compositionally biased region" description="Low complexity" evidence="1">
    <location>
        <begin position="243"/>
        <end position="254"/>
    </location>
</feature>
<evidence type="ECO:0000313" key="4">
    <source>
        <dbReference type="EMBL" id="KAJ7082073.1"/>
    </source>
</evidence>
<evidence type="ECO:0000313" key="3">
    <source>
        <dbReference type="EMBL" id="KAJ7063785.1"/>
    </source>
</evidence>
<dbReference type="EMBL" id="JARJCN010000047">
    <property type="protein sequence ID" value="KAJ7082073.1"/>
    <property type="molecule type" value="Genomic_DNA"/>
</dbReference>
<feature type="signal peptide" evidence="2">
    <location>
        <begin position="1"/>
        <end position="15"/>
    </location>
</feature>
<dbReference type="EMBL" id="JARJCN010000198">
    <property type="protein sequence ID" value="KAJ7063785.1"/>
    <property type="molecule type" value="Genomic_DNA"/>
</dbReference>
<name>A0AAD6U229_9AGAR</name>
<evidence type="ECO:0000256" key="1">
    <source>
        <dbReference type="SAM" id="MobiDB-lite"/>
    </source>
</evidence>
<dbReference type="Proteomes" id="UP001222325">
    <property type="component" value="Unassembled WGS sequence"/>
</dbReference>